<evidence type="ECO:0000313" key="2">
    <source>
        <dbReference type="Proteomes" id="UP000807504"/>
    </source>
</evidence>
<organism evidence="1 2">
    <name type="scientific">Argiope bruennichi</name>
    <name type="common">Wasp spider</name>
    <name type="synonym">Aranea bruennichi</name>
    <dbReference type="NCBI Taxonomy" id="94029"/>
    <lineage>
        <taxon>Eukaryota</taxon>
        <taxon>Metazoa</taxon>
        <taxon>Ecdysozoa</taxon>
        <taxon>Arthropoda</taxon>
        <taxon>Chelicerata</taxon>
        <taxon>Arachnida</taxon>
        <taxon>Araneae</taxon>
        <taxon>Araneomorphae</taxon>
        <taxon>Entelegynae</taxon>
        <taxon>Araneoidea</taxon>
        <taxon>Araneidae</taxon>
        <taxon>Argiope</taxon>
    </lineage>
</organism>
<reference evidence="1" key="1">
    <citation type="journal article" date="2020" name="bioRxiv">
        <title>Chromosome-level reference genome of the European wasp spider Argiope bruennichi: a resource for studies on range expansion and evolutionary adaptation.</title>
        <authorList>
            <person name="Sheffer M.M."/>
            <person name="Hoppe A."/>
            <person name="Krehenwinkel H."/>
            <person name="Uhl G."/>
            <person name="Kuss A.W."/>
            <person name="Jensen L."/>
            <person name="Jensen C."/>
            <person name="Gillespie R.G."/>
            <person name="Hoff K.J."/>
            <person name="Prost S."/>
        </authorList>
    </citation>
    <scope>NUCLEOTIDE SEQUENCE</scope>
</reference>
<proteinExistence type="predicted"/>
<accession>A0A8T0E661</accession>
<keyword evidence="2" id="KW-1185">Reference proteome</keyword>
<gene>
    <name evidence="1" type="ORF">HNY73_019863</name>
</gene>
<comment type="caution">
    <text evidence="1">The sequence shown here is derived from an EMBL/GenBank/DDBJ whole genome shotgun (WGS) entry which is preliminary data.</text>
</comment>
<reference evidence="1" key="2">
    <citation type="submission" date="2020-06" db="EMBL/GenBank/DDBJ databases">
        <authorList>
            <person name="Sheffer M."/>
        </authorList>
    </citation>
    <scope>NUCLEOTIDE SEQUENCE</scope>
</reference>
<protein>
    <submittedName>
        <fullName evidence="1">Uncharacterized protein</fullName>
    </submittedName>
</protein>
<evidence type="ECO:0000313" key="1">
    <source>
        <dbReference type="EMBL" id="KAF8766838.1"/>
    </source>
</evidence>
<dbReference type="AlphaFoldDB" id="A0A8T0E661"/>
<sequence>MAVSWLYQKLVLIHLNKPLFPSDKDKNNESVCGPKLDATYNLDKNNEPLYDAKFNRDNLEPSDDLTNQWKNAPIFKKKRVYYFSPSYFSKEESNTMDSIYKFYLNTSYESNSSYNADTKYYSVTKPCEDEKNVFDFQDKKYNFQEKPSSEKRASNRTESEEKSLNGVEKIHCASPLTSQVLDTLHYYLIFPFCVSKKVFDGNHIGQNCAKCPNKSEFNIQSPDVDVYNVDDQTFEDLCLREIEENNETAPSSLLLMDPKLEPEEFQKNENSDQKYDYLASNIYEPYYSWNTETNDCTNHHHAFMDNEKYFIDRSFKDTQVDKTDNSDVTADERKFKSSFDLEENDFSLGKLFSKLMTMKQRLKDMKSRHIFDK</sequence>
<name>A0A8T0E661_ARGBR</name>
<dbReference type="EMBL" id="JABXBU010002230">
    <property type="protein sequence ID" value="KAF8766838.1"/>
    <property type="molecule type" value="Genomic_DNA"/>
</dbReference>
<dbReference type="Proteomes" id="UP000807504">
    <property type="component" value="Unassembled WGS sequence"/>
</dbReference>